<dbReference type="GO" id="GO:0005524">
    <property type="term" value="F:ATP binding"/>
    <property type="evidence" value="ECO:0007669"/>
    <property type="project" value="UniProtKB-KW"/>
</dbReference>
<keyword evidence="8" id="KW-0804">Transcription</keyword>
<dbReference type="PROSITE" id="PS00688">
    <property type="entry name" value="SIGMA54_INTERACT_3"/>
    <property type="match status" value="1"/>
</dbReference>
<evidence type="ECO:0000256" key="4">
    <source>
        <dbReference type="ARBA" id="ARBA00023012"/>
    </source>
</evidence>
<dbReference type="SUPFAM" id="SSF46689">
    <property type="entry name" value="Homeodomain-like"/>
    <property type="match status" value="1"/>
</dbReference>
<dbReference type="Pfam" id="PF00072">
    <property type="entry name" value="Response_reg"/>
    <property type="match status" value="1"/>
</dbReference>
<keyword evidence="1 9" id="KW-0597">Phosphoprotein</keyword>
<dbReference type="PROSITE" id="PS50045">
    <property type="entry name" value="SIGMA54_INTERACT_4"/>
    <property type="match status" value="1"/>
</dbReference>
<dbReference type="PROSITE" id="PS50110">
    <property type="entry name" value="RESPONSE_REGULATORY"/>
    <property type="match status" value="1"/>
</dbReference>
<dbReference type="InterPro" id="IPR027417">
    <property type="entry name" value="P-loop_NTPase"/>
</dbReference>
<comment type="caution">
    <text evidence="12">The sequence shown here is derived from an EMBL/GenBank/DDBJ whole genome shotgun (WGS) entry which is preliminary data.</text>
</comment>
<dbReference type="SUPFAM" id="SSF52172">
    <property type="entry name" value="CheY-like"/>
    <property type="match status" value="1"/>
</dbReference>
<dbReference type="InterPro" id="IPR003593">
    <property type="entry name" value="AAA+_ATPase"/>
</dbReference>
<keyword evidence="5" id="KW-0805">Transcription regulation</keyword>
<keyword evidence="2" id="KW-0547">Nucleotide-binding</keyword>
<feature type="domain" description="Sigma-54 factor interaction" evidence="10">
    <location>
        <begin position="144"/>
        <end position="373"/>
    </location>
</feature>
<accession>A0A418YVQ3</accession>
<dbReference type="SUPFAM" id="SSF52540">
    <property type="entry name" value="P-loop containing nucleoside triphosphate hydrolases"/>
    <property type="match status" value="1"/>
</dbReference>
<dbReference type="PROSITE" id="PS00676">
    <property type="entry name" value="SIGMA54_INTERACT_2"/>
    <property type="match status" value="1"/>
</dbReference>
<keyword evidence="13" id="KW-1185">Reference proteome</keyword>
<dbReference type="InterPro" id="IPR025944">
    <property type="entry name" value="Sigma_54_int_dom_CS"/>
</dbReference>
<feature type="modified residue" description="4-aspartylphosphate" evidence="9">
    <location>
        <position position="54"/>
    </location>
</feature>
<dbReference type="EMBL" id="QVRA01000004">
    <property type="protein sequence ID" value="RJG56304.1"/>
    <property type="molecule type" value="Genomic_DNA"/>
</dbReference>
<dbReference type="FunFam" id="3.40.50.300:FF:000006">
    <property type="entry name" value="DNA-binding transcriptional regulator NtrC"/>
    <property type="match status" value="1"/>
</dbReference>
<dbReference type="RefSeq" id="WP_119744638.1">
    <property type="nucleotide sequence ID" value="NZ_QVRA01000004.1"/>
</dbReference>
<dbReference type="Gene3D" id="1.10.10.60">
    <property type="entry name" value="Homeodomain-like"/>
    <property type="match status" value="1"/>
</dbReference>
<dbReference type="GO" id="GO:0006355">
    <property type="term" value="P:regulation of DNA-templated transcription"/>
    <property type="evidence" value="ECO:0007669"/>
    <property type="project" value="InterPro"/>
</dbReference>
<dbReference type="FunFam" id="3.40.50.2300:FF:000018">
    <property type="entry name" value="DNA-binding transcriptional regulator NtrC"/>
    <property type="match status" value="1"/>
</dbReference>
<dbReference type="InterPro" id="IPR011006">
    <property type="entry name" value="CheY-like_superfamily"/>
</dbReference>
<dbReference type="InterPro" id="IPR002078">
    <property type="entry name" value="Sigma_54_int"/>
</dbReference>
<dbReference type="InterPro" id="IPR001789">
    <property type="entry name" value="Sig_transdc_resp-reg_receiver"/>
</dbReference>
<dbReference type="GO" id="GO:0003677">
    <property type="term" value="F:DNA binding"/>
    <property type="evidence" value="ECO:0007669"/>
    <property type="project" value="UniProtKB-KW"/>
</dbReference>
<name>A0A418YVQ3_9SPHN</name>
<dbReference type="GO" id="GO:0000160">
    <property type="term" value="P:phosphorelay signal transduction system"/>
    <property type="evidence" value="ECO:0007669"/>
    <property type="project" value="UniProtKB-KW"/>
</dbReference>
<dbReference type="OrthoDB" id="9154941at2"/>
<dbReference type="InterPro" id="IPR025943">
    <property type="entry name" value="Sigma_54_int_dom_ATP-bd_2"/>
</dbReference>
<dbReference type="PANTHER" id="PTHR32071">
    <property type="entry name" value="TRANSCRIPTIONAL REGULATORY PROTEIN"/>
    <property type="match status" value="1"/>
</dbReference>
<dbReference type="CDD" id="cd17549">
    <property type="entry name" value="REC_DctD-like"/>
    <property type="match status" value="1"/>
</dbReference>
<dbReference type="Gene3D" id="1.10.8.60">
    <property type="match status" value="1"/>
</dbReference>
<evidence type="ECO:0000256" key="5">
    <source>
        <dbReference type="ARBA" id="ARBA00023015"/>
    </source>
</evidence>
<feature type="domain" description="Response regulatory" evidence="11">
    <location>
        <begin position="5"/>
        <end position="119"/>
    </location>
</feature>
<reference evidence="12 13" key="1">
    <citation type="submission" date="2018-08" db="EMBL/GenBank/DDBJ databases">
        <title>Sphingobium sp. EO9.</title>
        <authorList>
            <person name="Park Y."/>
            <person name="Kim K.H."/>
            <person name="Jeon C.O."/>
        </authorList>
    </citation>
    <scope>NUCLEOTIDE SEQUENCE [LARGE SCALE GENOMIC DNA]</scope>
    <source>
        <strain evidence="12 13">EO9</strain>
    </source>
</reference>
<evidence type="ECO:0000313" key="13">
    <source>
        <dbReference type="Proteomes" id="UP000283469"/>
    </source>
</evidence>
<keyword evidence="7" id="KW-0010">Activator</keyword>
<dbReference type="Pfam" id="PF00158">
    <property type="entry name" value="Sigma54_activat"/>
    <property type="match status" value="1"/>
</dbReference>
<keyword evidence="3" id="KW-0067">ATP-binding</keyword>
<sequence length="441" mass="48618">MTEMPILLVDDDDALRSALVQSFQLADMAVEAFADGASALARLDAGFGGAIISDIRMPRMDGMELFKRVAAIDHEIPVILMTGHGDVPMAVAALKTGAFDFIAKPFATDHLVASARRALEMRRLVLDNRRLRAAADESAGGEPLIGETPAMVRLRENMRQVADADVDILIEGETGTGKELVATLLHRWSRRRGRPFVAINCAALPDAIAEVDLFGQESGRAAHNRTTQPGRIARANKGSLFLDEIESSPTWLQGALLRVLEEREILPVGAQQPQAIDLRVIAATKPGIEASVAEGRFRADLLYRLDMVRLRIPPLRERRADIPLLFGYLLHQAADQMKRDVPRIGPDVQAYLADYDWPGNVRELTNFAKRTVLGMQADGAGEGGALSLTQQVERFEAGVIRQVLERVGGDARSAMAELHLPRKTFYDKLNRHGIEIDRYRR</sequence>
<evidence type="ECO:0000259" key="11">
    <source>
        <dbReference type="PROSITE" id="PS50110"/>
    </source>
</evidence>
<evidence type="ECO:0000259" key="10">
    <source>
        <dbReference type="PROSITE" id="PS50045"/>
    </source>
</evidence>
<evidence type="ECO:0000256" key="1">
    <source>
        <dbReference type="ARBA" id="ARBA00022553"/>
    </source>
</evidence>
<dbReference type="InterPro" id="IPR058031">
    <property type="entry name" value="AAA_lid_NorR"/>
</dbReference>
<keyword evidence="4" id="KW-0902">Two-component regulatory system</keyword>
<dbReference type="CDD" id="cd00009">
    <property type="entry name" value="AAA"/>
    <property type="match status" value="1"/>
</dbReference>
<evidence type="ECO:0000256" key="7">
    <source>
        <dbReference type="ARBA" id="ARBA00023159"/>
    </source>
</evidence>
<dbReference type="SMART" id="SM00448">
    <property type="entry name" value="REC"/>
    <property type="match status" value="1"/>
</dbReference>
<organism evidence="12 13">
    <name type="scientific">Sphingobium terrigena</name>
    <dbReference type="NCBI Taxonomy" id="2304063"/>
    <lineage>
        <taxon>Bacteria</taxon>
        <taxon>Pseudomonadati</taxon>
        <taxon>Pseudomonadota</taxon>
        <taxon>Alphaproteobacteria</taxon>
        <taxon>Sphingomonadales</taxon>
        <taxon>Sphingomonadaceae</taxon>
        <taxon>Sphingobium</taxon>
    </lineage>
</organism>
<dbReference type="InterPro" id="IPR025662">
    <property type="entry name" value="Sigma_54_int_dom_ATP-bd_1"/>
</dbReference>
<evidence type="ECO:0000256" key="3">
    <source>
        <dbReference type="ARBA" id="ARBA00022840"/>
    </source>
</evidence>
<dbReference type="Proteomes" id="UP000283469">
    <property type="component" value="Unassembled WGS sequence"/>
</dbReference>
<evidence type="ECO:0000256" key="6">
    <source>
        <dbReference type="ARBA" id="ARBA00023125"/>
    </source>
</evidence>
<dbReference type="PANTHER" id="PTHR32071:SF57">
    <property type="entry name" value="C4-DICARBOXYLATE TRANSPORT TRANSCRIPTIONAL REGULATORY PROTEIN DCTD"/>
    <property type="match status" value="1"/>
</dbReference>
<proteinExistence type="predicted"/>
<dbReference type="InterPro" id="IPR009057">
    <property type="entry name" value="Homeodomain-like_sf"/>
</dbReference>
<dbReference type="AlphaFoldDB" id="A0A418YVQ3"/>
<protein>
    <submittedName>
        <fullName evidence="12">Sigma-54-dependent Fis family transcriptional regulator</fullName>
    </submittedName>
</protein>
<evidence type="ECO:0000256" key="2">
    <source>
        <dbReference type="ARBA" id="ARBA00022741"/>
    </source>
</evidence>
<dbReference type="Gene3D" id="3.40.50.300">
    <property type="entry name" value="P-loop containing nucleotide triphosphate hydrolases"/>
    <property type="match status" value="1"/>
</dbReference>
<evidence type="ECO:0000256" key="9">
    <source>
        <dbReference type="PROSITE-ProRule" id="PRU00169"/>
    </source>
</evidence>
<keyword evidence="6" id="KW-0238">DNA-binding</keyword>
<dbReference type="SMART" id="SM00382">
    <property type="entry name" value="AAA"/>
    <property type="match status" value="1"/>
</dbReference>
<evidence type="ECO:0000313" key="12">
    <source>
        <dbReference type="EMBL" id="RJG56304.1"/>
    </source>
</evidence>
<dbReference type="Gene3D" id="3.40.50.2300">
    <property type="match status" value="1"/>
</dbReference>
<dbReference type="PROSITE" id="PS00675">
    <property type="entry name" value="SIGMA54_INTERACT_1"/>
    <property type="match status" value="1"/>
</dbReference>
<dbReference type="Pfam" id="PF25601">
    <property type="entry name" value="AAA_lid_14"/>
    <property type="match status" value="1"/>
</dbReference>
<gene>
    <name evidence="12" type="ORF">D0Z70_06580</name>
</gene>
<evidence type="ECO:0000256" key="8">
    <source>
        <dbReference type="ARBA" id="ARBA00023163"/>
    </source>
</evidence>